<name>D6RNL5_COPC7</name>
<evidence type="ECO:0000256" key="1">
    <source>
        <dbReference type="RuleBase" id="RU363044"/>
    </source>
</evidence>
<gene>
    <name evidence="4" type="ORF">CC1G_14752</name>
</gene>
<feature type="domain" description="DNA helicase Pif1-like DEAD-box helicase" evidence="3">
    <location>
        <begin position="229"/>
        <end position="432"/>
    </location>
</feature>
<dbReference type="GO" id="GO:0016887">
    <property type="term" value="F:ATP hydrolysis activity"/>
    <property type="evidence" value="ECO:0007669"/>
    <property type="project" value="RHEA"/>
</dbReference>
<dbReference type="GO" id="GO:0006281">
    <property type="term" value="P:DNA repair"/>
    <property type="evidence" value="ECO:0007669"/>
    <property type="project" value="UniProtKB-KW"/>
</dbReference>
<dbReference type="OrthoDB" id="3247165at2759"/>
<dbReference type="Gene3D" id="3.40.50.300">
    <property type="entry name" value="P-loop containing nucleotide triphosphate hydrolases"/>
    <property type="match status" value="1"/>
</dbReference>
<dbReference type="GO" id="GO:0006310">
    <property type="term" value="P:DNA recombination"/>
    <property type="evidence" value="ECO:0007669"/>
    <property type="project" value="UniProtKB-KW"/>
</dbReference>
<comment type="catalytic activity">
    <reaction evidence="1">
        <text>ATP + H2O = ADP + phosphate + H(+)</text>
        <dbReference type="Rhea" id="RHEA:13065"/>
        <dbReference type="ChEBI" id="CHEBI:15377"/>
        <dbReference type="ChEBI" id="CHEBI:15378"/>
        <dbReference type="ChEBI" id="CHEBI:30616"/>
        <dbReference type="ChEBI" id="CHEBI:43474"/>
        <dbReference type="ChEBI" id="CHEBI:456216"/>
        <dbReference type="EC" id="5.6.2.3"/>
    </reaction>
</comment>
<keyword evidence="1" id="KW-0347">Helicase</keyword>
<dbReference type="InParanoid" id="D6RNL5"/>
<dbReference type="GO" id="GO:0005524">
    <property type="term" value="F:ATP binding"/>
    <property type="evidence" value="ECO:0007669"/>
    <property type="project" value="UniProtKB-KW"/>
</dbReference>
<dbReference type="OMA" id="TEMAHIT"/>
<dbReference type="Pfam" id="PF05970">
    <property type="entry name" value="PIF1"/>
    <property type="match status" value="1"/>
</dbReference>
<keyword evidence="1" id="KW-0378">Hydrolase</keyword>
<dbReference type="VEuPathDB" id="FungiDB:CC1G_14752"/>
<dbReference type="KEGG" id="cci:CC1G_14752"/>
<dbReference type="GO" id="GO:0000723">
    <property type="term" value="P:telomere maintenance"/>
    <property type="evidence" value="ECO:0007669"/>
    <property type="project" value="InterPro"/>
</dbReference>
<comment type="similarity">
    <text evidence="1">Belongs to the helicase family.</text>
</comment>
<dbReference type="eggNOG" id="KOG0987">
    <property type="taxonomic scope" value="Eukaryota"/>
</dbReference>
<keyword evidence="1" id="KW-0234">DNA repair</keyword>
<accession>D6RNL5</accession>
<feature type="compositionally biased region" description="Basic and acidic residues" evidence="2">
    <location>
        <begin position="717"/>
        <end position="732"/>
    </location>
</feature>
<feature type="region of interest" description="Disordered" evidence="2">
    <location>
        <begin position="717"/>
        <end position="740"/>
    </location>
</feature>
<evidence type="ECO:0000313" key="4">
    <source>
        <dbReference type="EMBL" id="EFI27280.1"/>
    </source>
</evidence>
<dbReference type="SUPFAM" id="SSF52540">
    <property type="entry name" value="P-loop containing nucleoside triphosphate hydrolases"/>
    <property type="match status" value="2"/>
</dbReference>
<organism evidence="4 5">
    <name type="scientific">Coprinopsis cinerea (strain Okayama-7 / 130 / ATCC MYA-4618 / FGSC 9003)</name>
    <name type="common">Inky cap fungus</name>
    <name type="synonym">Hormographiella aspergillata</name>
    <dbReference type="NCBI Taxonomy" id="240176"/>
    <lineage>
        <taxon>Eukaryota</taxon>
        <taxon>Fungi</taxon>
        <taxon>Dikarya</taxon>
        <taxon>Basidiomycota</taxon>
        <taxon>Agaricomycotina</taxon>
        <taxon>Agaricomycetes</taxon>
        <taxon>Agaricomycetidae</taxon>
        <taxon>Agaricales</taxon>
        <taxon>Agaricineae</taxon>
        <taxon>Psathyrellaceae</taxon>
        <taxon>Coprinopsis</taxon>
    </lineage>
</organism>
<sequence length="816" mass="90921">MLTLFVPWRSGTDLRNPGEEWPSAWSRVAIGARYRAIISNINLKYECLDARDDFRAQLKSGADVNLPNASWFDPNDDDFEVPCDDQNGTTGSLSEIIEGSYRDGILAGDELGKCYGDRMNAMKRMAAVLNNTGWSKPVAVVHNEPVLNRTSAQYLPASGWRAEVMRKRQEVMESRSKAIPATVKDTPHGRTRIPSNAVFITDKRYLTKDPIYDPVIQRKIDVVVSAFGLNYEQEKAFRIVANHASDSYAERLNMYIGGMGGTGKSQVLKALMHFFKSRGESYRLIVVAPTGSAAALLGGMTYHSAFGINDRSGAGMAAVKSKLIGVDYVFFDEISMVSSFELYRISARLCRVLNTPDTSFGGLSMIFAGDFAQLPPPMGGEAASLYGRQVGLSGNTLRKQKASIGKSIWHEVTTVVILKQNMRQTAQSEDDAKLRMALENMRYKACTTNDIAFLRSRISSSLPGKASIRDPEFRNVSVITTLNVLKDTINGIGSARFAEETGQRLSFFYSEDEFVQQSDNSDRERIRNLVEVLPNFSMTDFASQGKTRQYNVVDLSPCKTHQSFYTALSRGVSAQGTVIVQEFSTQPITGGINGTMRDEFRSLEVLNVITDLRYNDLLPNTINGSHRRELIAQFRKWKGANHVPDGVHHAIKWSPSRPWVEDDHTQQEWAIIDNESNSASQDNASTTQSKFSNYISAEGSKSVPINEINPFMLERGANKEAKKQGQQEDSTTRKRIKVGPPTTITSCMPDMMAGIEWSNNSCAYDALLKELTEKPWNRASARLPSVAPRWRAYVTSGDRPCQRHPQKTFRWAVTPA</sequence>
<evidence type="ECO:0000313" key="5">
    <source>
        <dbReference type="Proteomes" id="UP000001861"/>
    </source>
</evidence>
<keyword evidence="1" id="KW-0547">Nucleotide-binding</keyword>
<dbReference type="PANTHER" id="PTHR47642">
    <property type="entry name" value="ATP-DEPENDENT DNA HELICASE"/>
    <property type="match status" value="1"/>
</dbReference>
<dbReference type="GeneID" id="9379725"/>
<keyword evidence="1" id="KW-0227">DNA damage</keyword>
<dbReference type="Proteomes" id="UP000001861">
    <property type="component" value="Unassembled WGS sequence"/>
</dbReference>
<evidence type="ECO:0000256" key="2">
    <source>
        <dbReference type="SAM" id="MobiDB-lite"/>
    </source>
</evidence>
<keyword evidence="1" id="KW-0067">ATP-binding</keyword>
<comment type="caution">
    <text evidence="4">The sequence shown here is derived from an EMBL/GenBank/DDBJ whole genome shotgun (WGS) entry which is preliminary data.</text>
</comment>
<protein>
    <recommendedName>
        <fullName evidence="1">ATP-dependent DNA helicase</fullName>
        <ecNumber evidence="1">5.6.2.3</ecNumber>
    </recommendedName>
</protein>
<dbReference type="EC" id="5.6.2.3" evidence="1"/>
<keyword evidence="1" id="KW-0233">DNA recombination</keyword>
<dbReference type="InterPro" id="IPR010285">
    <property type="entry name" value="DNA_helicase_pif1-like_DEAD"/>
</dbReference>
<dbReference type="GO" id="GO:0043139">
    <property type="term" value="F:5'-3' DNA helicase activity"/>
    <property type="evidence" value="ECO:0007669"/>
    <property type="project" value="UniProtKB-EC"/>
</dbReference>
<dbReference type="InterPro" id="IPR027417">
    <property type="entry name" value="P-loop_NTPase"/>
</dbReference>
<dbReference type="InterPro" id="IPR051055">
    <property type="entry name" value="PIF1_helicase"/>
</dbReference>
<proteinExistence type="inferred from homology"/>
<keyword evidence="5" id="KW-1185">Reference proteome</keyword>
<dbReference type="HOGENOM" id="CLU_346123_0_0_1"/>
<comment type="cofactor">
    <cofactor evidence="1">
        <name>Mg(2+)</name>
        <dbReference type="ChEBI" id="CHEBI:18420"/>
    </cofactor>
</comment>
<reference evidence="4 5" key="1">
    <citation type="journal article" date="2010" name="Proc. Natl. Acad. Sci. U.S.A.">
        <title>Insights into evolution of multicellular fungi from the assembled chromosomes of the mushroom Coprinopsis cinerea (Coprinus cinereus).</title>
        <authorList>
            <person name="Stajich J.E."/>
            <person name="Wilke S.K."/>
            <person name="Ahren D."/>
            <person name="Au C.H."/>
            <person name="Birren B.W."/>
            <person name="Borodovsky M."/>
            <person name="Burns C."/>
            <person name="Canback B."/>
            <person name="Casselton L.A."/>
            <person name="Cheng C.K."/>
            <person name="Deng J."/>
            <person name="Dietrich F.S."/>
            <person name="Fargo D.C."/>
            <person name="Farman M.L."/>
            <person name="Gathman A.C."/>
            <person name="Goldberg J."/>
            <person name="Guigo R."/>
            <person name="Hoegger P.J."/>
            <person name="Hooker J.B."/>
            <person name="Huggins A."/>
            <person name="James T.Y."/>
            <person name="Kamada T."/>
            <person name="Kilaru S."/>
            <person name="Kodira C."/>
            <person name="Kues U."/>
            <person name="Kupfer D."/>
            <person name="Kwan H.S."/>
            <person name="Lomsadze A."/>
            <person name="Li W."/>
            <person name="Lilly W.W."/>
            <person name="Ma L.J."/>
            <person name="Mackey A.J."/>
            <person name="Manning G."/>
            <person name="Martin F."/>
            <person name="Muraguchi H."/>
            <person name="Natvig D.O."/>
            <person name="Palmerini H."/>
            <person name="Ramesh M.A."/>
            <person name="Rehmeyer C.J."/>
            <person name="Roe B.A."/>
            <person name="Shenoy N."/>
            <person name="Stanke M."/>
            <person name="Ter-Hovhannisyan V."/>
            <person name="Tunlid A."/>
            <person name="Velagapudi R."/>
            <person name="Vision T.J."/>
            <person name="Zeng Q."/>
            <person name="Zolan M.E."/>
            <person name="Pukkila P.J."/>
        </authorList>
    </citation>
    <scope>NUCLEOTIDE SEQUENCE [LARGE SCALE GENOMIC DNA]</scope>
    <source>
        <strain evidence="5">Okayama-7 / 130 / ATCC MYA-4618 / FGSC 9003</strain>
    </source>
</reference>
<dbReference type="EMBL" id="AACS02000007">
    <property type="protein sequence ID" value="EFI27280.1"/>
    <property type="molecule type" value="Genomic_DNA"/>
</dbReference>
<dbReference type="AlphaFoldDB" id="D6RNL5"/>
<dbReference type="RefSeq" id="XP_002910774.1">
    <property type="nucleotide sequence ID" value="XM_002910728.1"/>
</dbReference>
<evidence type="ECO:0000259" key="3">
    <source>
        <dbReference type="Pfam" id="PF05970"/>
    </source>
</evidence>